<dbReference type="PANTHER" id="PTHR14430">
    <property type="entry name" value="RABIN3-RELATED"/>
    <property type="match status" value="1"/>
</dbReference>
<dbReference type="OrthoDB" id="5560525at2759"/>
<dbReference type="EMBL" id="ML986484">
    <property type="protein sequence ID" value="KAF2281117.1"/>
    <property type="molecule type" value="Genomic_DNA"/>
</dbReference>
<dbReference type="Pfam" id="PF06428">
    <property type="entry name" value="Sec2p"/>
    <property type="match status" value="1"/>
</dbReference>
<accession>A0A6A6JXI0</accession>
<dbReference type="GO" id="GO:0005085">
    <property type="term" value="F:guanyl-nucleotide exchange factor activity"/>
    <property type="evidence" value="ECO:0007669"/>
    <property type="project" value="InterPro"/>
</dbReference>
<feature type="compositionally biased region" description="Polar residues" evidence="3">
    <location>
        <begin position="116"/>
        <end position="128"/>
    </location>
</feature>
<dbReference type="GeneID" id="54549379"/>
<dbReference type="Gene3D" id="6.10.140.910">
    <property type="match status" value="1"/>
</dbReference>
<dbReference type="RefSeq" id="XP_033658654.1">
    <property type="nucleotide sequence ID" value="XM_033796204.1"/>
</dbReference>
<evidence type="ECO:0000256" key="3">
    <source>
        <dbReference type="SAM" id="MobiDB-lite"/>
    </source>
</evidence>
<evidence type="ECO:0000256" key="1">
    <source>
        <dbReference type="ARBA" id="ARBA00023054"/>
    </source>
</evidence>
<dbReference type="AlphaFoldDB" id="A0A6A6JXI0"/>
<name>A0A6A6JXI0_WESOR</name>
<sequence length="253" mass="27988">MAVSLVDEHPPAPTTYAGDPEKDIVAMAAHSCPKCGSELLPGRELEEARKKIKELEAQVEMLKEKATAAVDRCADYEDQLRTFRANNNHALLRTNTSDSLAPTAGRPSEEERRPSTAHSTSTKQSRFSFLTGRRVSPAQSTSHAPPTSPDPQPDTTLLEQQLSQERQLRAQAEAKAAKVDSEIEELSVQLFSQANEMVAAERKARAKLEARVEVLERRDREKHARLERLEDAVGRVERVKKLLAAGAGVHKKV</sequence>
<evidence type="ECO:0000256" key="2">
    <source>
        <dbReference type="SAM" id="Coils"/>
    </source>
</evidence>
<feature type="coiled-coil region" evidence="2">
    <location>
        <begin position="155"/>
        <end position="232"/>
    </location>
</feature>
<dbReference type="GO" id="GO:0070319">
    <property type="term" value="C:Golgi to plasma membrane transport vesicle"/>
    <property type="evidence" value="ECO:0007669"/>
    <property type="project" value="TreeGrafter"/>
</dbReference>
<dbReference type="GO" id="GO:0051286">
    <property type="term" value="C:cell tip"/>
    <property type="evidence" value="ECO:0007669"/>
    <property type="project" value="TreeGrafter"/>
</dbReference>
<feature type="domain" description="GDP/GTP exchange factor Sec2 N-terminal" evidence="4">
    <location>
        <begin position="152"/>
        <end position="230"/>
    </location>
</feature>
<proteinExistence type="predicted"/>
<dbReference type="InterPro" id="IPR009449">
    <property type="entry name" value="Sec2_N"/>
</dbReference>
<dbReference type="GO" id="GO:0006887">
    <property type="term" value="P:exocytosis"/>
    <property type="evidence" value="ECO:0007669"/>
    <property type="project" value="TreeGrafter"/>
</dbReference>
<keyword evidence="1 2" id="KW-0175">Coiled coil</keyword>
<feature type="region of interest" description="Disordered" evidence="3">
    <location>
        <begin position="91"/>
        <end position="155"/>
    </location>
</feature>
<feature type="region of interest" description="Disordered" evidence="3">
    <location>
        <begin position="1"/>
        <end position="20"/>
    </location>
</feature>
<dbReference type="Proteomes" id="UP000800097">
    <property type="component" value="Unassembled WGS sequence"/>
</dbReference>
<feature type="compositionally biased region" description="Basic and acidic residues" evidence="3">
    <location>
        <begin position="1"/>
        <end position="10"/>
    </location>
</feature>
<keyword evidence="6" id="KW-1185">Reference proteome</keyword>
<organism evidence="5 6">
    <name type="scientific">Westerdykella ornata</name>
    <dbReference type="NCBI Taxonomy" id="318751"/>
    <lineage>
        <taxon>Eukaryota</taxon>
        <taxon>Fungi</taxon>
        <taxon>Dikarya</taxon>
        <taxon>Ascomycota</taxon>
        <taxon>Pezizomycotina</taxon>
        <taxon>Dothideomycetes</taxon>
        <taxon>Pleosporomycetidae</taxon>
        <taxon>Pleosporales</taxon>
        <taxon>Sporormiaceae</taxon>
        <taxon>Westerdykella</taxon>
    </lineage>
</organism>
<protein>
    <recommendedName>
        <fullName evidence="4">GDP/GTP exchange factor Sec2 N-terminal domain-containing protein</fullName>
    </recommendedName>
</protein>
<feature type="compositionally biased region" description="Polar residues" evidence="3">
    <location>
        <begin position="91"/>
        <end position="100"/>
    </location>
</feature>
<dbReference type="SUPFAM" id="SSF144284">
    <property type="entry name" value="Sec2 N-terminal region"/>
    <property type="match status" value="1"/>
</dbReference>
<dbReference type="PANTHER" id="PTHR14430:SF4">
    <property type="entry name" value="GDP_GTP EXCHANGE FACTOR SEC2 N-TERMINAL DOMAIN-CONTAINING PROTEIN"/>
    <property type="match status" value="1"/>
</dbReference>
<gene>
    <name evidence="5" type="ORF">EI97DRAFT_389469</name>
</gene>
<feature type="coiled-coil region" evidence="2">
    <location>
        <begin position="45"/>
        <end position="79"/>
    </location>
</feature>
<reference evidence="5" key="1">
    <citation type="journal article" date="2020" name="Stud. Mycol.">
        <title>101 Dothideomycetes genomes: a test case for predicting lifestyles and emergence of pathogens.</title>
        <authorList>
            <person name="Haridas S."/>
            <person name="Albert R."/>
            <person name="Binder M."/>
            <person name="Bloem J."/>
            <person name="Labutti K."/>
            <person name="Salamov A."/>
            <person name="Andreopoulos B."/>
            <person name="Baker S."/>
            <person name="Barry K."/>
            <person name="Bills G."/>
            <person name="Bluhm B."/>
            <person name="Cannon C."/>
            <person name="Castanera R."/>
            <person name="Culley D."/>
            <person name="Daum C."/>
            <person name="Ezra D."/>
            <person name="Gonzalez J."/>
            <person name="Henrissat B."/>
            <person name="Kuo A."/>
            <person name="Liang C."/>
            <person name="Lipzen A."/>
            <person name="Lutzoni F."/>
            <person name="Magnuson J."/>
            <person name="Mondo S."/>
            <person name="Nolan M."/>
            <person name="Ohm R."/>
            <person name="Pangilinan J."/>
            <person name="Park H.-J."/>
            <person name="Ramirez L."/>
            <person name="Alfaro M."/>
            <person name="Sun H."/>
            <person name="Tritt A."/>
            <person name="Yoshinaga Y."/>
            <person name="Zwiers L.-H."/>
            <person name="Turgeon B."/>
            <person name="Goodwin S."/>
            <person name="Spatafora J."/>
            <person name="Crous P."/>
            <person name="Grigoriev I."/>
        </authorList>
    </citation>
    <scope>NUCLEOTIDE SEQUENCE</scope>
    <source>
        <strain evidence="5">CBS 379.55</strain>
    </source>
</reference>
<evidence type="ECO:0000313" key="5">
    <source>
        <dbReference type="EMBL" id="KAF2281117.1"/>
    </source>
</evidence>
<evidence type="ECO:0000259" key="4">
    <source>
        <dbReference type="Pfam" id="PF06428"/>
    </source>
</evidence>
<evidence type="ECO:0000313" key="6">
    <source>
        <dbReference type="Proteomes" id="UP000800097"/>
    </source>
</evidence>
<dbReference type="InterPro" id="IPR040351">
    <property type="entry name" value="RAB3IL/RAB3IP/Sec2"/>
</dbReference>